<name>A0A7W7M4A6_9MICC</name>
<dbReference type="HAMAP" id="MF_00972">
    <property type="entry name" value="tRNA_aden_deaminase"/>
    <property type="match status" value="1"/>
</dbReference>
<evidence type="ECO:0000256" key="1">
    <source>
        <dbReference type="ARBA" id="ARBA00010669"/>
    </source>
</evidence>
<organism evidence="11 12">
    <name type="scientific">Micrococcus cohnii</name>
    <dbReference type="NCBI Taxonomy" id="993416"/>
    <lineage>
        <taxon>Bacteria</taxon>
        <taxon>Bacillati</taxon>
        <taxon>Actinomycetota</taxon>
        <taxon>Actinomycetes</taxon>
        <taxon>Micrococcales</taxon>
        <taxon>Micrococcaceae</taxon>
        <taxon>Micrococcus</taxon>
    </lineage>
</organism>
<feature type="active site" description="Proton donor" evidence="8">
    <location>
        <position position="86"/>
    </location>
</feature>
<evidence type="ECO:0000256" key="7">
    <source>
        <dbReference type="ARBA" id="ARBA00048045"/>
    </source>
</evidence>
<feature type="domain" description="CMP/dCMP-type deaminase" evidence="10">
    <location>
        <begin position="32"/>
        <end position="185"/>
    </location>
</feature>
<dbReference type="PANTHER" id="PTHR11079">
    <property type="entry name" value="CYTOSINE DEAMINASE FAMILY MEMBER"/>
    <property type="match status" value="1"/>
</dbReference>
<feature type="region of interest" description="Disordered" evidence="9">
    <location>
        <begin position="1"/>
        <end position="35"/>
    </location>
</feature>
<evidence type="ECO:0000256" key="9">
    <source>
        <dbReference type="SAM" id="MobiDB-lite"/>
    </source>
</evidence>
<comment type="subunit">
    <text evidence="2 8">Homodimer.</text>
</comment>
<dbReference type="GO" id="GO:0052717">
    <property type="term" value="F:tRNA-specific adenosine-34 deaminase activity"/>
    <property type="evidence" value="ECO:0007669"/>
    <property type="project" value="UniProtKB-UniRule"/>
</dbReference>
<accession>A0A7W7M4A6</accession>
<evidence type="ECO:0000256" key="8">
    <source>
        <dbReference type="HAMAP-Rule" id="MF_00972"/>
    </source>
</evidence>
<protein>
    <recommendedName>
        <fullName evidence="8">tRNA-specific adenosine deaminase</fullName>
        <ecNumber evidence="8">3.5.4.33</ecNumber>
    </recommendedName>
</protein>
<dbReference type="InterPro" id="IPR002125">
    <property type="entry name" value="CMP_dCMP_dom"/>
</dbReference>
<dbReference type="CDD" id="cd01285">
    <property type="entry name" value="nucleoside_deaminase"/>
    <property type="match status" value="1"/>
</dbReference>
<dbReference type="PROSITE" id="PS00903">
    <property type="entry name" value="CYT_DCMP_DEAMINASES_1"/>
    <property type="match status" value="1"/>
</dbReference>
<dbReference type="AlphaFoldDB" id="A0A7W7M4A6"/>
<feature type="binding site" evidence="8">
    <location>
        <position position="123"/>
    </location>
    <ligand>
        <name>Zn(2+)</name>
        <dbReference type="ChEBI" id="CHEBI:29105"/>
        <note>catalytic</note>
    </ligand>
</feature>
<keyword evidence="4 8" id="KW-0479">Metal-binding</keyword>
<sequence>MQTPRAAAPEPTGAPEPPSPSASRAQRGTPSPDEHTWMGLALDAARRAEASQDVPIGAVVVDGQGEVIASACNEREATDDPTAHAEVLALRAAVRARRDHEHADGWRLADCTLVVTLEPCPMCAGAMLLARVPRVVFGAWDAKAGACGSVLDVVREPRFNHTVEVRGGVREAECAALLREFFARRRG</sequence>
<evidence type="ECO:0000256" key="3">
    <source>
        <dbReference type="ARBA" id="ARBA00022694"/>
    </source>
</evidence>
<keyword evidence="12" id="KW-1185">Reference proteome</keyword>
<evidence type="ECO:0000256" key="2">
    <source>
        <dbReference type="ARBA" id="ARBA00011738"/>
    </source>
</evidence>
<comment type="caution">
    <text evidence="11">The sequence shown here is derived from an EMBL/GenBank/DDBJ whole genome shotgun (WGS) entry which is preliminary data.</text>
</comment>
<evidence type="ECO:0000313" key="12">
    <source>
        <dbReference type="Proteomes" id="UP000540191"/>
    </source>
</evidence>
<dbReference type="PANTHER" id="PTHR11079:SF202">
    <property type="entry name" value="TRNA-SPECIFIC ADENOSINE DEAMINASE"/>
    <property type="match status" value="1"/>
</dbReference>
<evidence type="ECO:0000259" key="10">
    <source>
        <dbReference type="PROSITE" id="PS51747"/>
    </source>
</evidence>
<comment type="catalytic activity">
    <reaction evidence="7 8">
        <text>adenosine(34) in tRNA + H2O + H(+) = inosine(34) in tRNA + NH4(+)</text>
        <dbReference type="Rhea" id="RHEA:43168"/>
        <dbReference type="Rhea" id="RHEA-COMP:10373"/>
        <dbReference type="Rhea" id="RHEA-COMP:10374"/>
        <dbReference type="ChEBI" id="CHEBI:15377"/>
        <dbReference type="ChEBI" id="CHEBI:15378"/>
        <dbReference type="ChEBI" id="CHEBI:28938"/>
        <dbReference type="ChEBI" id="CHEBI:74411"/>
        <dbReference type="ChEBI" id="CHEBI:82852"/>
        <dbReference type="EC" id="3.5.4.33"/>
    </reaction>
</comment>
<reference evidence="11 12" key="1">
    <citation type="submission" date="2020-08" db="EMBL/GenBank/DDBJ databases">
        <title>Sequencing the genomes of 1000 actinobacteria strains.</title>
        <authorList>
            <person name="Klenk H.-P."/>
        </authorList>
    </citation>
    <scope>NUCLEOTIDE SEQUENCE [LARGE SCALE GENOMIC DNA]</scope>
    <source>
        <strain evidence="11 12">DSM 23974</strain>
    </source>
</reference>
<dbReference type="SUPFAM" id="SSF53927">
    <property type="entry name" value="Cytidine deaminase-like"/>
    <property type="match status" value="1"/>
</dbReference>
<comment type="function">
    <text evidence="8">Catalyzes the deamination of adenosine to inosine at the wobble position 34 of tRNA(Arg2).</text>
</comment>
<gene>
    <name evidence="8" type="primary">tadA</name>
    <name evidence="11" type="ORF">HDA30_002010</name>
</gene>
<keyword evidence="5 8" id="KW-0378">Hydrolase</keyword>
<keyword evidence="3 8" id="KW-0819">tRNA processing</keyword>
<evidence type="ECO:0000256" key="5">
    <source>
        <dbReference type="ARBA" id="ARBA00022801"/>
    </source>
</evidence>
<dbReference type="FunFam" id="3.40.140.10:FF:000005">
    <property type="entry name" value="tRNA-specific adenosine deaminase"/>
    <property type="match status" value="1"/>
</dbReference>
<feature type="compositionally biased region" description="Low complexity" evidence="9">
    <location>
        <begin position="1"/>
        <end position="11"/>
    </location>
</feature>
<feature type="binding site" evidence="8">
    <location>
        <position position="120"/>
    </location>
    <ligand>
        <name>Zn(2+)</name>
        <dbReference type="ChEBI" id="CHEBI:29105"/>
        <note>catalytic</note>
    </ligand>
</feature>
<dbReference type="EC" id="3.5.4.33" evidence="8"/>
<dbReference type="Proteomes" id="UP000540191">
    <property type="component" value="Unassembled WGS sequence"/>
</dbReference>
<dbReference type="PROSITE" id="PS51747">
    <property type="entry name" value="CYT_DCMP_DEAMINASES_2"/>
    <property type="match status" value="1"/>
</dbReference>
<keyword evidence="6 8" id="KW-0862">Zinc</keyword>
<dbReference type="Pfam" id="PF00383">
    <property type="entry name" value="dCMP_cyt_deam_1"/>
    <property type="match status" value="1"/>
</dbReference>
<proteinExistence type="inferred from homology"/>
<dbReference type="EMBL" id="JACHNA010000001">
    <property type="protein sequence ID" value="MBB4736502.1"/>
    <property type="molecule type" value="Genomic_DNA"/>
</dbReference>
<dbReference type="InterPro" id="IPR028883">
    <property type="entry name" value="tRNA_aden_deaminase"/>
</dbReference>
<dbReference type="Gene3D" id="3.40.140.10">
    <property type="entry name" value="Cytidine Deaminase, domain 2"/>
    <property type="match status" value="1"/>
</dbReference>
<comment type="cofactor">
    <cofactor evidence="8">
        <name>Zn(2+)</name>
        <dbReference type="ChEBI" id="CHEBI:29105"/>
    </cofactor>
    <text evidence="8">Binds 1 zinc ion per subunit.</text>
</comment>
<dbReference type="GO" id="GO:0002100">
    <property type="term" value="P:tRNA wobble adenosine to inosine editing"/>
    <property type="evidence" value="ECO:0007669"/>
    <property type="project" value="UniProtKB-UniRule"/>
</dbReference>
<dbReference type="InterPro" id="IPR016193">
    <property type="entry name" value="Cytidine_deaminase-like"/>
</dbReference>
<dbReference type="InterPro" id="IPR016192">
    <property type="entry name" value="APOBEC/CMP_deaminase_Zn-bd"/>
</dbReference>
<feature type="binding site" evidence="8">
    <location>
        <position position="84"/>
    </location>
    <ligand>
        <name>Zn(2+)</name>
        <dbReference type="ChEBI" id="CHEBI:29105"/>
        <note>catalytic</note>
    </ligand>
</feature>
<dbReference type="GO" id="GO:0008270">
    <property type="term" value="F:zinc ion binding"/>
    <property type="evidence" value="ECO:0007669"/>
    <property type="project" value="UniProtKB-UniRule"/>
</dbReference>
<evidence type="ECO:0000256" key="6">
    <source>
        <dbReference type="ARBA" id="ARBA00022833"/>
    </source>
</evidence>
<evidence type="ECO:0000256" key="4">
    <source>
        <dbReference type="ARBA" id="ARBA00022723"/>
    </source>
</evidence>
<comment type="similarity">
    <text evidence="1">Belongs to the cytidine and deoxycytidylate deaminase family. ADAT2 subfamily.</text>
</comment>
<evidence type="ECO:0000313" key="11">
    <source>
        <dbReference type="EMBL" id="MBB4736502.1"/>
    </source>
</evidence>
<dbReference type="NCBIfam" id="NF008113">
    <property type="entry name" value="PRK10860.1"/>
    <property type="match status" value="1"/>
</dbReference>